<evidence type="ECO:0000313" key="10">
    <source>
        <dbReference type="Proteomes" id="UP000216024"/>
    </source>
</evidence>
<dbReference type="NCBIfam" id="TIGR00492">
    <property type="entry name" value="alr"/>
    <property type="match status" value="1"/>
</dbReference>
<dbReference type="PANTHER" id="PTHR30511:SF0">
    <property type="entry name" value="ALANINE RACEMASE, CATABOLIC-RELATED"/>
    <property type="match status" value="1"/>
</dbReference>
<accession>A0A267MIY4</accession>
<dbReference type="UniPathway" id="UPA00042">
    <property type="reaction ID" value="UER00497"/>
</dbReference>
<evidence type="ECO:0000256" key="6">
    <source>
        <dbReference type="PIRSR" id="PIRSR600821-50"/>
    </source>
</evidence>
<comment type="catalytic activity">
    <reaction evidence="1 5">
        <text>L-alanine = D-alanine</text>
        <dbReference type="Rhea" id="RHEA:20249"/>
        <dbReference type="ChEBI" id="CHEBI:57416"/>
        <dbReference type="ChEBI" id="CHEBI:57972"/>
        <dbReference type="EC" id="5.1.1.1"/>
    </reaction>
</comment>
<evidence type="ECO:0000256" key="1">
    <source>
        <dbReference type="ARBA" id="ARBA00000316"/>
    </source>
</evidence>
<reference evidence="9 10" key="1">
    <citation type="submission" date="2017-06" db="EMBL/GenBank/DDBJ databases">
        <title>Draft genome sequence of anaerobic fermentative bacterium Anaeromicrobium sediminis DY2726D isolated from West Pacific Ocean sediments.</title>
        <authorList>
            <person name="Zeng X."/>
        </authorList>
    </citation>
    <scope>NUCLEOTIDE SEQUENCE [LARGE SCALE GENOMIC DNA]</scope>
    <source>
        <strain evidence="9 10">DY2726D</strain>
    </source>
</reference>
<gene>
    <name evidence="9" type="primary">alr</name>
    <name evidence="9" type="ORF">CCE28_13870</name>
</gene>
<dbReference type="InterPro" id="IPR009006">
    <property type="entry name" value="Ala_racemase/Decarboxylase_C"/>
</dbReference>
<dbReference type="InterPro" id="IPR020622">
    <property type="entry name" value="Ala_racemase_pyridoxalP-BS"/>
</dbReference>
<dbReference type="PRINTS" id="PR00992">
    <property type="entry name" value="ALARACEMASE"/>
</dbReference>
<evidence type="ECO:0000256" key="2">
    <source>
        <dbReference type="ARBA" id="ARBA00001933"/>
    </source>
</evidence>
<dbReference type="CDD" id="cd00430">
    <property type="entry name" value="PLPDE_III_AR"/>
    <property type="match status" value="1"/>
</dbReference>
<dbReference type="EC" id="5.1.1.1" evidence="5"/>
<comment type="pathway">
    <text evidence="5">Amino-acid biosynthesis; D-alanine biosynthesis; D-alanine from L-alanine: step 1/1.</text>
</comment>
<evidence type="ECO:0000313" key="9">
    <source>
        <dbReference type="EMBL" id="PAB58753.1"/>
    </source>
</evidence>
<dbReference type="Gene3D" id="3.20.20.10">
    <property type="entry name" value="Alanine racemase"/>
    <property type="match status" value="1"/>
</dbReference>
<dbReference type="PANTHER" id="PTHR30511">
    <property type="entry name" value="ALANINE RACEMASE"/>
    <property type="match status" value="1"/>
</dbReference>
<dbReference type="AlphaFoldDB" id="A0A267MIY4"/>
<proteinExistence type="inferred from homology"/>
<protein>
    <recommendedName>
        <fullName evidence="5">Alanine racemase</fullName>
        <ecNumber evidence="5">5.1.1.1</ecNumber>
    </recommendedName>
</protein>
<comment type="function">
    <text evidence="5">Catalyzes the interconversion of L-alanine and D-alanine. May also act on other amino acids.</text>
</comment>
<dbReference type="OrthoDB" id="9813814at2"/>
<dbReference type="Gene3D" id="2.40.37.10">
    <property type="entry name" value="Lyase, Ornithine Decarboxylase, Chain A, domain 1"/>
    <property type="match status" value="1"/>
</dbReference>
<feature type="active site" description="Proton acceptor; specific for D-alanine" evidence="5">
    <location>
        <position position="41"/>
    </location>
</feature>
<evidence type="ECO:0000256" key="3">
    <source>
        <dbReference type="ARBA" id="ARBA00022898"/>
    </source>
</evidence>
<dbReference type="InterPro" id="IPR011079">
    <property type="entry name" value="Ala_racemase_C"/>
</dbReference>
<keyword evidence="3 5" id="KW-0663">Pyridoxal phosphate</keyword>
<dbReference type="FunFam" id="2.40.37.10:FF:000006">
    <property type="entry name" value="Alanine racemase"/>
    <property type="match status" value="1"/>
</dbReference>
<feature type="domain" description="Alanine racemase C-terminal" evidence="8">
    <location>
        <begin position="249"/>
        <end position="377"/>
    </location>
</feature>
<keyword evidence="4 5" id="KW-0413">Isomerase</keyword>
<organism evidence="9 10">
    <name type="scientific">Anaeromicrobium sediminis</name>
    <dbReference type="NCBI Taxonomy" id="1478221"/>
    <lineage>
        <taxon>Bacteria</taxon>
        <taxon>Bacillati</taxon>
        <taxon>Bacillota</taxon>
        <taxon>Clostridia</taxon>
        <taxon>Peptostreptococcales</taxon>
        <taxon>Thermotaleaceae</taxon>
        <taxon>Anaeromicrobium</taxon>
    </lineage>
</organism>
<evidence type="ECO:0000259" key="8">
    <source>
        <dbReference type="SMART" id="SM01005"/>
    </source>
</evidence>
<keyword evidence="10" id="KW-1185">Reference proteome</keyword>
<dbReference type="EMBL" id="NIBG01000012">
    <property type="protein sequence ID" value="PAB58753.1"/>
    <property type="molecule type" value="Genomic_DNA"/>
</dbReference>
<dbReference type="HAMAP" id="MF_01201">
    <property type="entry name" value="Ala_racemase"/>
    <property type="match status" value="1"/>
</dbReference>
<dbReference type="SUPFAM" id="SSF50621">
    <property type="entry name" value="Alanine racemase C-terminal domain-like"/>
    <property type="match status" value="1"/>
</dbReference>
<evidence type="ECO:0000256" key="4">
    <source>
        <dbReference type="ARBA" id="ARBA00023235"/>
    </source>
</evidence>
<dbReference type="PROSITE" id="PS00395">
    <property type="entry name" value="ALANINE_RACEMASE"/>
    <property type="match status" value="1"/>
</dbReference>
<feature type="active site" description="Proton acceptor; specific for L-alanine" evidence="5">
    <location>
        <position position="270"/>
    </location>
</feature>
<dbReference type="SMART" id="SM01005">
    <property type="entry name" value="Ala_racemase_C"/>
    <property type="match status" value="1"/>
</dbReference>
<dbReference type="Pfam" id="PF01168">
    <property type="entry name" value="Ala_racemase_N"/>
    <property type="match status" value="1"/>
</dbReference>
<dbReference type="InterPro" id="IPR001608">
    <property type="entry name" value="Ala_racemase_N"/>
</dbReference>
<dbReference type="InterPro" id="IPR000821">
    <property type="entry name" value="Ala_racemase"/>
</dbReference>
<dbReference type="SUPFAM" id="SSF51419">
    <property type="entry name" value="PLP-binding barrel"/>
    <property type="match status" value="1"/>
</dbReference>
<dbReference type="GO" id="GO:0005829">
    <property type="term" value="C:cytosol"/>
    <property type="evidence" value="ECO:0007669"/>
    <property type="project" value="TreeGrafter"/>
</dbReference>
<evidence type="ECO:0000256" key="7">
    <source>
        <dbReference type="PIRSR" id="PIRSR600821-52"/>
    </source>
</evidence>
<comment type="cofactor">
    <cofactor evidence="2 5 6">
        <name>pyridoxal 5'-phosphate</name>
        <dbReference type="ChEBI" id="CHEBI:597326"/>
    </cofactor>
</comment>
<dbReference type="Proteomes" id="UP000216024">
    <property type="component" value="Unassembled WGS sequence"/>
</dbReference>
<name>A0A267MIY4_9FIRM</name>
<dbReference type="FunFam" id="3.20.20.10:FF:000002">
    <property type="entry name" value="Alanine racemase"/>
    <property type="match status" value="1"/>
</dbReference>
<sequence>MKDLTKLRPVWAEINLDNLKYNMMQIRNRVSKDIKVGAVIKADGYGHGALEIADTLLESGADYLMVATLGEALQLREKYDQVPILVLGYTPNECADDVINNNISQTIYNMEQAKYYNEMAEYLEKKAILHIKIDTGMGRLGFKPTPSSVEDILQINSLSHVELEGIYTHFAVADETDKTFTKEQFNKFVYVIETLEKNNVNIKIKHTSNSAAIIDMDSTHLDMVRAGIILYGLYPSENIQKSLLDVKPILSLKAKVSNVKVIDKGETVGYGRKYQAPDKTKIATIPIGYADGFTRMLSGKANVLINGKLAPVVGRICMDQCMVDVSSIENVKIGDEVVLIGSSGKNYISVDTIAQSLDTINYEVVCMINKRVPRVYIRENQVIHIKS</sequence>
<feature type="binding site" evidence="5 7">
    <location>
        <position position="139"/>
    </location>
    <ligand>
        <name>substrate</name>
    </ligand>
</feature>
<feature type="modified residue" description="N6-(pyridoxal phosphate)lysine" evidence="5 6">
    <location>
        <position position="41"/>
    </location>
</feature>
<dbReference type="GO" id="GO:0030632">
    <property type="term" value="P:D-alanine biosynthetic process"/>
    <property type="evidence" value="ECO:0007669"/>
    <property type="project" value="UniProtKB-UniRule"/>
</dbReference>
<dbReference type="GO" id="GO:0030170">
    <property type="term" value="F:pyridoxal phosphate binding"/>
    <property type="evidence" value="ECO:0007669"/>
    <property type="project" value="UniProtKB-UniRule"/>
</dbReference>
<evidence type="ECO:0000256" key="5">
    <source>
        <dbReference type="HAMAP-Rule" id="MF_01201"/>
    </source>
</evidence>
<comment type="caution">
    <text evidence="9">The sequence shown here is derived from an EMBL/GenBank/DDBJ whole genome shotgun (WGS) entry which is preliminary data.</text>
</comment>
<dbReference type="GO" id="GO:0009252">
    <property type="term" value="P:peptidoglycan biosynthetic process"/>
    <property type="evidence" value="ECO:0007669"/>
    <property type="project" value="TreeGrafter"/>
</dbReference>
<comment type="similarity">
    <text evidence="5">Belongs to the alanine racemase family.</text>
</comment>
<feature type="binding site" evidence="5 7">
    <location>
        <position position="318"/>
    </location>
    <ligand>
        <name>substrate</name>
    </ligand>
</feature>
<dbReference type="RefSeq" id="WP_095134333.1">
    <property type="nucleotide sequence ID" value="NZ_NIBG01000012.1"/>
</dbReference>
<dbReference type="Pfam" id="PF00842">
    <property type="entry name" value="Ala_racemase_C"/>
    <property type="match status" value="1"/>
</dbReference>
<dbReference type="InterPro" id="IPR029066">
    <property type="entry name" value="PLP-binding_barrel"/>
</dbReference>
<dbReference type="GO" id="GO:0008784">
    <property type="term" value="F:alanine racemase activity"/>
    <property type="evidence" value="ECO:0007669"/>
    <property type="project" value="UniProtKB-UniRule"/>
</dbReference>